<dbReference type="GO" id="GO:0006508">
    <property type="term" value="P:proteolysis"/>
    <property type="evidence" value="ECO:0007669"/>
    <property type="project" value="UniProtKB-KW"/>
</dbReference>
<comment type="similarity">
    <text evidence="1">Belongs to the peptidase S8 family.</text>
</comment>
<evidence type="ECO:0000256" key="1">
    <source>
        <dbReference type="ARBA" id="ARBA00011073"/>
    </source>
</evidence>
<sequence>MARRPHLTLRRLEGQLERRKKPGFGNAPPRNHVLHGGELRLQLARIVERNAERDAQRVDEHVADPTVILKINTDGYISEDALTGVGLQILEQRSDDVTVALSKDPNLTVLRERSQQYAGPIPVTQVGARHAGLFGAIDSFAELSANDKIGSALARHGFATVEMIPEGDVFLIDVELWDVNEDLLRDLYVDRVARKADEFGGELLSRYRGAGLFIARVRVPGAGLKELLAMTEVAWIDLPPVPDFAPDPGANLTTTELPPISPPSPNAVCIGIIDSGITAAHPMLDGVIAGAFGVPNRLGSDDEIRHGTSVAALASYGSIAGQISQNILAPRFRIASAKVVNANGRFDEERTVADLVEEAIRRLNAEYSCRVINISLADIEHIVGSRPSNWAMTLDNLVRELGIVITVSAGNILSISHRIAEEGVGIYPEYLLEEEHRLYEPASSMNSLVIGSLAHSNGLMPGEEFDADIVALTATHHPSPFSRGGPGFAKSIKPDLVEYGGTAVWQGFSSTLSADRDSCGILTLNPNYLQSLMVYRHGTSFAAPIAAYKAAACWFPRRTEPVRRIISIEN</sequence>
<reference evidence="6 7" key="1">
    <citation type="journal article" date="2009" name="J. Bacteriol.">
        <title>Genome sequences of three Agrobacterium biovars help elucidate the evolution of multichromosome genomes in bacteria.</title>
        <authorList>
            <person name="Slater S.C."/>
            <person name="Goldman B.S."/>
            <person name="Goodner B."/>
            <person name="Setubal J.C."/>
            <person name="Farrand S.K."/>
            <person name="Nester E.W."/>
            <person name="Burr T.J."/>
            <person name="Banta L."/>
            <person name="Dickerman A.W."/>
            <person name="Paulsen I."/>
            <person name="Otten L."/>
            <person name="Suen G."/>
            <person name="Welch R."/>
            <person name="Almeida N.F."/>
            <person name="Arnold F."/>
            <person name="Burton O.T."/>
            <person name="Du Z."/>
            <person name="Ewing A."/>
            <person name="Godsy E."/>
            <person name="Heisel S."/>
            <person name="Houmiel K.L."/>
            <person name="Jhaveri J."/>
            <person name="Lu J."/>
            <person name="Miller N.M."/>
            <person name="Norton S."/>
            <person name="Chen Q."/>
            <person name="Phoolcharoen W."/>
            <person name="Ohlin V."/>
            <person name="Ondrusek D."/>
            <person name="Pride N."/>
            <person name="Stricklin S.L."/>
            <person name="Sun J."/>
            <person name="Wheeler C."/>
            <person name="Wilson L."/>
            <person name="Zhu H."/>
            <person name="Wood D.W."/>
        </authorList>
    </citation>
    <scope>NUCLEOTIDE SEQUENCE [LARGE SCALE GENOMIC DNA]</scope>
    <source>
        <strain evidence="7">S4 / ATCC BAA-846</strain>
    </source>
</reference>
<gene>
    <name evidence="6" type="ordered locus">Avi_1641</name>
</gene>
<proteinExistence type="inferred from homology"/>
<organism evidence="6 7">
    <name type="scientific">Allorhizobium ampelinum (strain ATCC BAA-846 / DSM 112012 / S4)</name>
    <name type="common">Agrobacterium vitis (strain S4)</name>
    <dbReference type="NCBI Taxonomy" id="311402"/>
    <lineage>
        <taxon>Bacteria</taxon>
        <taxon>Pseudomonadati</taxon>
        <taxon>Pseudomonadota</taxon>
        <taxon>Alphaproteobacteria</taxon>
        <taxon>Hyphomicrobiales</taxon>
        <taxon>Rhizobiaceae</taxon>
        <taxon>Rhizobium/Agrobacterium group</taxon>
        <taxon>Allorhizobium</taxon>
        <taxon>Allorhizobium ampelinum</taxon>
    </lineage>
</organism>
<evidence type="ECO:0000256" key="2">
    <source>
        <dbReference type="ARBA" id="ARBA00022670"/>
    </source>
</evidence>
<dbReference type="HOGENOM" id="CLU_477892_0_0_5"/>
<dbReference type="STRING" id="311402.Avi_1641"/>
<name>B9JV96_ALLAM</name>
<evidence type="ECO:0000256" key="3">
    <source>
        <dbReference type="ARBA" id="ARBA00022801"/>
    </source>
</evidence>
<dbReference type="InterPro" id="IPR050131">
    <property type="entry name" value="Peptidase_S8_subtilisin-like"/>
</dbReference>
<keyword evidence="2 6" id="KW-0645">Protease</keyword>
<dbReference type="InterPro" id="IPR015500">
    <property type="entry name" value="Peptidase_S8_subtilisin-rel"/>
</dbReference>
<keyword evidence="3" id="KW-0378">Hydrolase</keyword>
<keyword evidence="4" id="KW-0720">Serine protease</keyword>
<dbReference type="Gene3D" id="3.40.50.200">
    <property type="entry name" value="Peptidase S8/S53 domain"/>
    <property type="match status" value="1"/>
</dbReference>
<dbReference type="EMBL" id="CP000633">
    <property type="protein sequence ID" value="ACM36176.1"/>
    <property type="molecule type" value="Genomic_DNA"/>
</dbReference>
<dbReference type="PANTHER" id="PTHR43806:SF11">
    <property type="entry name" value="CEREVISIN-RELATED"/>
    <property type="match status" value="1"/>
</dbReference>
<dbReference type="SUPFAM" id="SSF52743">
    <property type="entry name" value="Subtilisin-like"/>
    <property type="match status" value="1"/>
</dbReference>
<dbReference type="PANTHER" id="PTHR43806">
    <property type="entry name" value="PEPTIDASE S8"/>
    <property type="match status" value="1"/>
</dbReference>
<dbReference type="PRINTS" id="PR00723">
    <property type="entry name" value="SUBTILISIN"/>
</dbReference>
<dbReference type="AlphaFoldDB" id="B9JV96"/>
<dbReference type="GO" id="GO:0004252">
    <property type="term" value="F:serine-type endopeptidase activity"/>
    <property type="evidence" value="ECO:0007669"/>
    <property type="project" value="InterPro"/>
</dbReference>
<dbReference type="KEGG" id="avi:Avi_1641"/>
<dbReference type="PROSITE" id="PS00136">
    <property type="entry name" value="SUBTILASE_ASP"/>
    <property type="match status" value="1"/>
</dbReference>
<protein>
    <submittedName>
        <fullName evidence="6">Subtilisin-like serine protease protein</fullName>
    </submittedName>
</protein>
<dbReference type="InterPro" id="IPR036852">
    <property type="entry name" value="Peptidase_S8/S53_dom_sf"/>
</dbReference>
<keyword evidence="7" id="KW-1185">Reference proteome</keyword>
<evidence type="ECO:0000313" key="6">
    <source>
        <dbReference type="EMBL" id="ACM36176.1"/>
    </source>
</evidence>
<dbReference type="Proteomes" id="UP000001596">
    <property type="component" value="Chromosome 1"/>
</dbReference>
<dbReference type="InterPro" id="IPR000209">
    <property type="entry name" value="Peptidase_S8/S53_dom"/>
</dbReference>
<dbReference type="Pfam" id="PF00082">
    <property type="entry name" value="Peptidase_S8"/>
    <property type="match status" value="1"/>
</dbReference>
<dbReference type="InterPro" id="IPR023827">
    <property type="entry name" value="Peptidase_S8_Asp-AS"/>
</dbReference>
<evidence type="ECO:0000256" key="4">
    <source>
        <dbReference type="ARBA" id="ARBA00022825"/>
    </source>
</evidence>
<evidence type="ECO:0000259" key="5">
    <source>
        <dbReference type="Pfam" id="PF00082"/>
    </source>
</evidence>
<feature type="domain" description="Peptidase S8/S53" evidence="5">
    <location>
        <begin position="267"/>
        <end position="552"/>
    </location>
</feature>
<dbReference type="RefSeq" id="WP_015915599.1">
    <property type="nucleotide sequence ID" value="NC_011989.1"/>
</dbReference>
<dbReference type="eggNOG" id="COG1404">
    <property type="taxonomic scope" value="Bacteria"/>
</dbReference>
<accession>B9JV96</accession>
<evidence type="ECO:0000313" key="7">
    <source>
        <dbReference type="Proteomes" id="UP000001596"/>
    </source>
</evidence>